<dbReference type="EMBL" id="JAABOA010002652">
    <property type="protein sequence ID" value="KAF9579592.1"/>
    <property type="molecule type" value="Genomic_DNA"/>
</dbReference>
<proteinExistence type="inferred from homology"/>
<keyword evidence="11" id="KW-1185">Reference proteome</keyword>
<evidence type="ECO:0000313" key="10">
    <source>
        <dbReference type="EMBL" id="KAF9579592.1"/>
    </source>
</evidence>
<dbReference type="Pfam" id="PF13181">
    <property type="entry name" value="TPR_8"/>
    <property type="match status" value="1"/>
</dbReference>
<dbReference type="InterPro" id="IPR011990">
    <property type="entry name" value="TPR-like_helical_dom_sf"/>
</dbReference>
<evidence type="ECO:0000256" key="1">
    <source>
        <dbReference type="ARBA" id="ARBA00004275"/>
    </source>
</evidence>
<reference evidence="10" key="1">
    <citation type="journal article" date="2020" name="Fungal Divers.">
        <title>Resolving the Mortierellaceae phylogeny through synthesis of multi-gene phylogenetics and phylogenomics.</title>
        <authorList>
            <person name="Vandepol N."/>
            <person name="Liber J."/>
            <person name="Desiro A."/>
            <person name="Na H."/>
            <person name="Kennedy M."/>
            <person name="Barry K."/>
            <person name="Grigoriev I.V."/>
            <person name="Miller A.N."/>
            <person name="O'Donnell K."/>
            <person name="Stajich J.E."/>
            <person name="Bonito G."/>
        </authorList>
    </citation>
    <scope>NUCLEOTIDE SEQUENCE</scope>
    <source>
        <strain evidence="10">KOD1015</strain>
    </source>
</reference>
<evidence type="ECO:0000256" key="2">
    <source>
        <dbReference type="ARBA" id="ARBA00004496"/>
    </source>
</evidence>
<keyword evidence="4" id="KW-0963">Cytoplasm</keyword>
<dbReference type="SMART" id="SM00028">
    <property type="entry name" value="TPR"/>
    <property type="match status" value="4"/>
</dbReference>
<evidence type="ECO:0000256" key="9">
    <source>
        <dbReference type="SAM" id="MobiDB-lite"/>
    </source>
</evidence>
<evidence type="ECO:0000256" key="5">
    <source>
        <dbReference type="ARBA" id="ARBA00022737"/>
    </source>
</evidence>
<evidence type="ECO:0000256" key="6">
    <source>
        <dbReference type="ARBA" id="ARBA00022803"/>
    </source>
</evidence>
<evidence type="ECO:0000256" key="8">
    <source>
        <dbReference type="PROSITE-ProRule" id="PRU00339"/>
    </source>
</evidence>
<keyword evidence="10" id="KW-0675">Receptor</keyword>
<evidence type="ECO:0000313" key="11">
    <source>
        <dbReference type="Proteomes" id="UP000780801"/>
    </source>
</evidence>
<sequence length="578" mass="63952">MSFQSMVSGGECASGSNAMRQFTKHFNQNTSLHQERFGNAPASAGPSMRTSTRPAMGGDDQQLLDEFFEHQKQHGDGGAFQFDNMHQELSAIHRPPGFEMAPPGADWSQEFHQQGPAGPRIFEMNPEEEAAFSAAFQQHQVAPHEWQEEYLQREHVVGEMPAEFEAAFQKNFDWANEFALVEGKGKGRAVELNHATWEAEFEAAQSASTANATALDFDNDREQLEDLWNTLKDNLTDTEDIQNILDDPKSWETEFSDLSTVATPQLGPYSFELNNPYLTHPDPMAEGVRLMEQGGSLSEAALAFEAAVQKDENNSQAWMMLGNVQAQNEKEEPAIRALERAVQVDPKNLDAYMNLAVSYTNEGYDHQAYLTLERWLATKYPDVVASNGPTPAHISSWETHARVTDLYLQAVRNAAENAVLDADLQVGLGVLFYGSGDYDKAVDCFTAGLKVRPNDYLLWNRLGATLANSGKSEDAIEAYHRALEIKPSFVRARYNLGVSCINIGCHKEAVEHLLGALSMHQGDGDGSGANPGAGGEVNVSGNLWETLRRTFIMMGRSDLAERAVAGADINQFRNEFEF</sequence>
<dbReference type="OrthoDB" id="10006023at2759"/>
<comment type="subcellular location">
    <subcellularLocation>
        <location evidence="2">Cytoplasm</location>
    </subcellularLocation>
    <subcellularLocation>
        <location evidence="1">Peroxisome</location>
    </subcellularLocation>
</comment>
<dbReference type="PROSITE" id="PS50005">
    <property type="entry name" value="TPR"/>
    <property type="match status" value="3"/>
</dbReference>
<comment type="similarity">
    <text evidence="3">Belongs to the peroxisomal targeting signal receptor family.</text>
</comment>
<dbReference type="GO" id="GO:0005829">
    <property type="term" value="C:cytosol"/>
    <property type="evidence" value="ECO:0007669"/>
    <property type="project" value="TreeGrafter"/>
</dbReference>
<keyword evidence="6 8" id="KW-0802">TPR repeat</keyword>
<dbReference type="PANTHER" id="PTHR10130">
    <property type="entry name" value="PEROXISOMAL TARGETING SIGNAL 1 RECEPTOR PEX5"/>
    <property type="match status" value="1"/>
</dbReference>
<keyword evidence="5" id="KW-0677">Repeat</keyword>
<comment type="caution">
    <text evidence="10">The sequence shown here is derived from an EMBL/GenBank/DDBJ whole genome shotgun (WGS) entry which is preliminary data.</text>
</comment>
<organism evidence="10 11">
    <name type="scientific">Lunasporangiospora selenospora</name>
    <dbReference type="NCBI Taxonomy" id="979761"/>
    <lineage>
        <taxon>Eukaryota</taxon>
        <taxon>Fungi</taxon>
        <taxon>Fungi incertae sedis</taxon>
        <taxon>Mucoromycota</taxon>
        <taxon>Mortierellomycotina</taxon>
        <taxon>Mortierellomycetes</taxon>
        <taxon>Mortierellales</taxon>
        <taxon>Mortierellaceae</taxon>
        <taxon>Lunasporangiospora</taxon>
    </lineage>
</organism>
<gene>
    <name evidence="10" type="primary">PEX5</name>
    <name evidence="10" type="ORF">BGW38_004095</name>
</gene>
<dbReference type="Pfam" id="PF13432">
    <property type="entry name" value="TPR_16"/>
    <property type="match status" value="1"/>
</dbReference>
<accession>A0A9P6FQ62</accession>
<feature type="repeat" description="TPR" evidence="8">
    <location>
        <begin position="315"/>
        <end position="348"/>
    </location>
</feature>
<name>A0A9P6FQ62_9FUNG</name>
<evidence type="ECO:0000256" key="3">
    <source>
        <dbReference type="ARBA" id="ARBA00005348"/>
    </source>
</evidence>
<dbReference type="Proteomes" id="UP000780801">
    <property type="component" value="Unassembled WGS sequence"/>
</dbReference>
<feature type="repeat" description="TPR" evidence="8">
    <location>
        <begin position="422"/>
        <end position="455"/>
    </location>
</feature>
<dbReference type="InterPro" id="IPR024111">
    <property type="entry name" value="PEX5/PEX5L"/>
</dbReference>
<dbReference type="AlphaFoldDB" id="A0A9P6FQ62"/>
<dbReference type="Gene3D" id="1.25.40.10">
    <property type="entry name" value="Tetratricopeptide repeat domain"/>
    <property type="match status" value="1"/>
</dbReference>
<feature type="region of interest" description="Disordered" evidence="9">
    <location>
        <begin position="36"/>
        <end position="59"/>
    </location>
</feature>
<dbReference type="GO" id="GO:0005052">
    <property type="term" value="F:peroxisome matrix targeting signal-1 binding"/>
    <property type="evidence" value="ECO:0007669"/>
    <property type="project" value="TreeGrafter"/>
</dbReference>
<keyword evidence="7" id="KW-0576">Peroxisome</keyword>
<evidence type="ECO:0000256" key="7">
    <source>
        <dbReference type="ARBA" id="ARBA00023140"/>
    </source>
</evidence>
<evidence type="ECO:0000256" key="4">
    <source>
        <dbReference type="ARBA" id="ARBA00022490"/>
    </source>
</evidence>
<dbReference type="GO" id="GO:0005778">
    <property type="term" value="C:peroxisomal membrane"/>
    <property type="evidence" value="ECO:0007669"/>
    <property type="project" value="TreeGrafter"/>
</dbReference>
<dbReference type="GO" id="GO:0016560">
    <property type="term" value="P:protein import into peroxisome matrix, docking"/>
    <property type="evidence" value="ECO:0007669"/>
    <property type="project" value="TreeGrafter"/>
</dbReference>
<dbReference type="PROSITE" id="PS50293">
    <property type="entry name" value="TPR_REGION"/>
    <property type="match status" value="1"/>
</dbReference>
<dbReference type="InterPro" id="IPR019734">
    <property type="entry name" value="TPR_rpt"/>
</dbReference>
<protein>
    <submittedName>
        <fullName evidence="10">Peroxisomal membrane signal receptor PTS1</fullName>
    </submittedName>
</protein>
<dbReference type="PANTHER" id="PTHR10130:SF0">
    <property type="entry name" value="GH08708P"/>
    <property type="match status" value="1"/>
</dbReference>
<dbReference type="SUPFAM" id="SSF48452">
    <property type="entry name" value="TPR-like"/>
    <property type="match status" value="1"/>
</dbReference>
<feature type="repeat" description="TPR" evidence="8">
    <location>
        <begin position="456"/>
        <end position="489"/>
    </location>
</feature>